<proteinExistence type="predicted"/>
<feature type="region of interest" description="Disordered" evidence="1">
    <location>
        <begin position="1"/>
        <end position="21"/>
    </location>
</feature>
<evidence type="ECO:0000313" key="2">
    <source>
        <dbReference type="EMBL" id="AYV80207.1"/>
    </source>
</evidence>
<protein>
    <submittedName>
        <fullName evidence="2">Uncharacterized protein</fullName>
    </submittedName>
</protein>
<feature type="compositionally biased region" description="Basic residues" evidence="1">
    <location>
        <begin position="7"/>
        <end position="17"/>
    </location>
</feature>
<name>A0A3G4ZZ61_9VIRU</name>
<dbReference type="EMBL" id="MK072214">
    <property type="protein sequence ID" value="AYV80207.1"/>
    <property type="molecule type" value="Genomic_DNA"/>
</dbReference>
<accession>A0A3G4ZZ61</accession>
<gene>
    <name evidence="2" type="ORF">Gaeavirus16_3</name>
</gene>
<sequence length="38" mass="4514">MQTNARSYKKHQVRKLSKQPNLQHQAQIQVQVQVQIQT</sequence>
<organism evidence="2">
    <name type="scientific">Gaeavirus sp</name>
    <dbReference type="NCBI Taxonomy" id="2487767"/>
    <lineage>
        <taxon>Viruses</taxon>
        <taxon>Varidnaviria</taxon>
        <taxon>Bamfordvirae</taxon>
        <taxon>Nucleocytoviricota</taxon>
        <taxon>Megaviricetes</taxon>
        <taxon>Imitervirales</taxon>
        <taxon>Mimiviridae</taxon>
        <taxon>Klosneuvirinae</taxon>
    </lineage>
</organism>
<evidence type="ECO:0000256" key="1">
    <source>
        <dbReference type="SAM" id="MobiDB-lite"/>
    </source>
</evidence>
<reference evidence="2" key="1">
    <citation type="submission" date="2018-10" db="EMBL/GenBank/DDBJ databases">
        <title>Hidden diversity of soil giant viruses.</title>
        <authorList>
            <person name="Schulz F."/>
            <person name="Alteio L."/>
            <person name="Goudeau D."/>
            <person name="Ryan E.M."/>
            <person name="Malmstrom R.R."/>
            <person name="Blanchard J."/>
            <person name="Woyke T."/>
        </authorList>
    </citation>
    <scope>NUCLEOTIDE SEQUENCE</scope>
    <source>
        <strain evidence="2">GAV1</strain>
    </source>
</reference>